<organism evidence="2 3">
    <name type="scientific">Dreissena polymorpha</name>
    <name type="common">Zebra mussel</name>
    <name type="synonym">Mytilus polymorpha</name>
    <dbReference type="NCBI Taxonomy" id="45954"/>
    <lineage>
        <taxon>Eukaryota</taxon>
        <taxon>Metazoa</taxon>
        <taxon>Spiralia</taxon>
        <taxon>Lophotrochozoa</taxon>
        <taxon>Mollusca</taxon>
        <taxon>Bivalvia</taxon>
        <taxon>Autobranchia</taxon>
        <taxon>Heteroconchia</taxon>
        <taxon>Euheterodonta</taxon>
        <taxon>Imparidentia</taxon>
        <taxon>Neoheterodontei</taxon>
        <taxon>Myida</taxon>
        <taxon>Dreissenoidea</taxon>
        <taxon>Dreissenidae</taxon>
        <taxon>Dreissena</taxon>
    </lineage>
</organism>
<evidence type="ECO:0000313" key="3">
    <source>
        <dbReference type="Proteomes" id="UP000828390"/>
    </source>
</evidence>
<evidence type="ECO:0000313" key="2">
    <source>
        <dbReference type="EMBL" id="KAH3847828.1"/>
    </source>
</evidence>
<name>A0A9D4QYS4_DREPO</name>
<dbReference type="AlphaFoldDB" id="A0A9D4QYS4"/>
<keyword evidence="3" id="KW-1185">Reference proteome</keyword>
<evidence type="ECO:0000256" key="1">
    <source>
        <dbReference type="SAM" id="MobiDB-lite"/>
    </source>
</evidence>
<feature type="region of interest" description="Disordered" evidence="1">
    <location>
        <begin position="1"/>
        <end position="25"/>
    </location>
</feature>
<sequence length="99" mass="11925">MARYRRTDERTRRKRTDGRTDGRTDRHIYSQTDRLTDTRTHIKLIDRIQQADKQWVSTSNRECVFFDNYEVLPRLRLHHATDRNTDKLTTMQPCTQAGM</sequence>
<proteinExistence type="predicted"/>
<dbReference type="Proteomes" id="UP000828390">
    <property type="component" value="Unassembled WGS sequence"/>
</dbReference>
<reference evidence="2" key="1">
    <citation type="journal article" date="2019" name="bioRxiv">
        <title>The Genome of the Zebra Mussel, Dreissena polymorpha: A Resource for Invasive Species Research.</title>
        <authorList>
            <person name="McCartney M.A."/>
            <person name="Auch B."/>
            <person name="Kono T."/>
            <person name="Mallez S."/>
            <person name="Zhang Y."/>
            <person name="Obille A."/>
            <person name="Becker A."/>
            <person name="Abrahante J.E."/>
            <person name="Garbe J."/>
            <person name="Badalamenti J.P."/>
            <person name="Herman A."/>
            <person name="Mangelson H."/>
            <person name="Liachko I."/>
            <person name="Sullivan S."/>
            <person name="Sone E.D."/>
            <person name="Koren S."/>
            <person name="Silverstein K.A.T."/>
            <person name="Beckman K.B."/>
            <person name="Gohl D.M."/>
        </authorList>
    </citation>
    <scope>NUCLEOTIDE SEQUENCE</scope>
    <source>
        <strain evidence="2">Duluth1</strain>
        <tissue evidence="2">Whole animal</tissue>
    </source>
</reference>
<accession>A0A9D4QYS4</accession>
<reference evidence="2" key="2">
    <citation type="submission" date="2020-11" db="EMBL/GenBank/DDBJ databases">
        <authorList>
            <person name="McCartney M.A."/>
            <person name="Auch B."/>
            <person name="Kono T."/>
            <person name="Mallez S."/>
            <person name="Becker A."/>
            <person name="Gohl D.M."/>
            <person name="Silverstein K.A.T."/>
            <person name="Koren S."/>
            <person name="Bechman K.B."/>
            <person name="Herman A."/>
            <person name="Abrahante J.E."/>
            <person name="Garbe J."/>
        </authorList>
    </citation>
    <scope>NUCLEOTIDE SEQUENCE</scope>
    <source>
        <strain evidence="2">Duluth1</strain>
        <tissue evidence="2">Whole animal</tissue>
    </source>
</reference>
<protein>
    <submittedName>
        <fullName evidence="2">Uncharacterized protein</fullName>
    </submittedName>
</protein>
<gene>
    <name evidence="2" type="ORF">DPMN_090160</name>
</gene>
<dbReference type="EMBL" id="JAIWYP010000003">
    <property type="protein sequence ID" value="KAH3847828.1"/>
    <property type="molecule type" value="Genomic_DNA"/>
</dbReference>
<comment type="caution">
    <text evidence="2">The sequence shown here is derived from an EMBL/GenBank/DDBJ whole genome shotgun (WGS) entry which is preliminary data.</text>
</comment>